<dbReference type="RefSeq" id="XP_068139060.1">
    <property type="nucleotide sequence ID" value="XM_068282959.1"/>
</dbReference>
<proteinExistence type="predicted"/>
<dbReference type="Proteomes" id="UP000182444">
    <property type="component" value="Chromosome 1E"/>
</dbReference>
<name>A0A1D8NHT3_YARLL</name>
<organism evidence="1 2">
    <name type="scientific">Yarrowia lipolytica</name>
    <name type="common">Candida lipolytica</name>
    <dbReference type="NCBI Taxonomy" id="4952"/>
    <lineage>
        <taxon>Eukaryota</taxon>
        <taxon>Fungi</taxon>
        <taxon>Dikarya</taxon>
        <taxon>Ascomycota</taxon>
        <taxon>Saccharomycotina</taxon>
        <taxon>Dipodascomycetes</taxon>
        <taxon>Dipodascales</taxon>
        <taxon>Dipodascales incertae sedis</taxon>
        <taxon>Yarrowia</taxon>
    </lineage>
</organism>
<evidence type="ECO:0000313" key="2">
    <source>
        <dbReference type="Proteomes" id="UP000182444"/>
    </source>
</evidence>
<accession>A0A1D8NHT3</accession>
<dbReference type="EMBL" id="CP017557">
    <property type="protein sequence ID" value="AOW05193.1"/>
    <property type="molecule type" value="Genomic_DNA"/>
</dbReference>
<dbReference type="VEuPathDB" id="FungiDB:YALI1_E12183g"/>
<protein>
    <submittedName>
        <fullName evidence="1">Uncharacterized protein</fullName>
    </submittedName>
</protein>
<sequence length="140" mass="15477">MECEIRRNLLSVRLARAPPESTRPDHLDAFSTSSQPKVSRAVIGASILFHKRSGQTLLKTAFRSNYKCDIEGGTSSQISLEPSSMKLTLPGQLWPLRGTISAVGPGISDMIYIDVLHKSSHSELTWGVFWSELECSMSVR</sequence>
<reference evidence="1 2" key="1">
    <citation type="journal article" date="2016" name="PLoS ONE">
        <title>Sequence Assembly of Yarrowia lipolytica Strain W29/CLIB89 Shows Transposable Element Diversity.</title>
        <authorList>
            <person name="Magnan C."/>
            <person name="Yu J."/>
            <person name="Chang I."/>
            <person name="Jahn E."/>
            <person name="Kanomata Y."/>
            <person name="Wu J."/>
            <person name="Zeller M."/>
            <person name="Oakes M."/>
            <person name="Baldi P."/>
            <person name="Sandmeyer S."/>
        </authorList>
    </citation>
    <scope>NUCLEOTIDE SEQUENCE [LARGE SCALE GENOMIC DNA]</scope>
    <source>
        <strain evidence="2">CLIB89(W29)</strain>
    </source>
</reference>
<dbReference type="AlphaFoldDB" id="A0A1D8NHT3"/>
<gene>
    <name evidence="1" type="ORF">YALI1_E12183g</name>
</gene>
<dbReference type="GeneID" id="94583570"/>
<evidence type="ECO:0000313" key="1">
    <source>
        <dbReference type="EMBL" id="AOW05193.1"/>
    </source>
</evidence>